<comment type="similarity">
    <text evidence="1">Belongs to the mTERF family.</text>
</comment>
<gene>
    <name evidence="3" type="ORF">TrVE_jg5915</name>
</gene>
<reference evidence="4" key="1">
    <citation type="journal article" date="2023" name="Commun. Biol.">
        <title>Genome analysis of Parmales, the sister group of diatoms, reveals the evolutionary specialization of diatoms from phago-mixotrophs to photoautotrophs.</title>
        <authorList>
            <person name="Ban H."/>
            <person name="Sato S."/>
            <person name="Yoshikawa S."/>
            <person name="Yamada K."/>
            <person name="Nakamura Y."/>
            <person name="Ichinomiya M."/>
            <person name="Sato N."/>
            <person name="Blanc-Mathieu R."/>
            <person name="Endo H."/>
            <person name="Kuwata A."/>
            <person name="Ogata H."/>
        </authorList>
    </citation>
    <scope>NUCLEOTIDE SEQUENCE [LARGE SCALE GENOMIC DNA]</scope>
    <source>
        <strain evidence="4">NIES 3699</strain>
    </source>
</reference>
<sequence>MSNVVEDVLRGTLSYLRFTLSLSSKDVRDIVKSNPSVLKYSRLQCEKFVTLMLGFFSKDVVREVVIKCPKLLGYNTGLLEEKIKVFREITGFGEEDYEVFVGRNPKIFKYGVENFRGTVEYFKGLGIGEEGLERILLNYPRILTYSVTSKLRPNISYFTDRLDLKPRDVPVLLKGFPPLAWLRKEDLERKLEFLETELGYDKEDMRGMILRMPQVLGLSLERNLKPSLEYLREEIGEASLRESCKEFPSVLVYSLEGRVRPRVEELKRRGFEPRFVQVYVLGLGEERWKKWLEKQGETWTINE</sequence>
<keyword evidence="4" id="KW-1185">Reference proteome</keyword>
<dbReference type="SMART" id="SM00733">
    <property type="entry name" value="Mterf"/>
    <property type="match status" value="6"/>
</dbReference>
<organism evidence="3 4">
    <name type="scientific">Triparma verrucosa</name>
    <dbReference type="NCBI Taxonomy" id="1606542"/>
    <lineage>
        <taxon>Eukaryota</taxon>
        <taxon>Sar</taxon>
        <taxon>Stramenopiles</taxon>
        <taxon>Ochrophyta</taxon>
        <taxon>Bolidophyceae</taxon>
        <taxon>Parmales</taxon>
        <taxon>Triparmaceae</taxon>
        <taxon>Triparma</taxon>
    </lineage>
</organism>
<evidence type="ECO:0000256" key="1">
    <source>
        <dbReference type="ARBA" id="ARBA00007692"/>
    </source>
</evidence>
<dbReference type="InterPro" id="IPR038538">
    <property type="entry name" value="MTERF_sf"/>
</dbReference>
<dbReference type="Proteomes" id="UP001165160">
    <property type="component" value="Unassembled WGS sequence"/>
</dbReference>
<keyword evidence="2" id="KW-0809">Transit peptide</keyword>
<dbReference type="InterPro" id="IPR003690">
    <property type="entry name" value="MTERF"/>
</dbReference>
<evidence type="ECO:0000313" key="4">
    <source>
        <dbReference type="Proteomes" id="UP001165160"/>
    </source>
</evidence>
<dbReference type="PANTHER" id="PTHR13068:SF151">
    <property type="entry name" value="TRANSCRIPTION TERMINATION FACTOR MTERF9, CHLOROPLASTIC"/>
    <property type="match status" value="1"/>
</dbReference>
<dbReference type="GO" id="GO:0003676">
    <property type="term" value="F:nucleic acid binding"/>
    <property type="evidence" value="ECO:0007669"/>
    <property type="project" value="InterPro"/>
</dbReference>
<accession>A0A9W7C554</accession>
<comment type="caution">
    <text evidence="3">The sequence shown here is derived from an EMBL/GenBank/DDBJ whole genome shotgun (WGS) entry which is preliminary data.</text>
</comment>
<protein>
    <submittedName>
        <fullName evidence="3">Uncharacterized protein</fullName>
    </submittedName>
</protein>
<dbReference type="EMBL" id="BRXX01000301">
    <property type="protein sequence ID" value="GMI03437.1"/>
    <property type="molecule type" value="Genomic_DNA"/>
</dbReference>
<dbReference type="Gene3D" id="1.25.70.10">
    <property type="entry name" value="Transcription termination factor 3, mitochondrial"/>
    <property type="match status" value="1"/>
</dbReference>
<evidence type="ECO:0000313" key="3">
    <source>
        <dbReference type="EMBL" id="GMI03437.1"/>
    </source>
</evidence>
<name>A0A9W7C554_9STRA</name>
<proteinExistence type="inferred from homology"/>
<dbReference type="AlphaFoldDB" id="A0A9W7C554"/>
<evidence type="ECO:0000256" key="2">
    <source>
        <dbReference type="ARBA" id="ARBA00022946"/>
    </source>
</evidence>
<dbReference type="PANTHER" id="PTHR13068">
    <property type="entry name" value="CGI-12 PROTEIN-RELATED"/>
    <property type="match status" value="1"/>
</dbReference>
<dbReference type="Pfam" id="PF02536">
    <property type="entry name" value="mTERF"/>
    <property type="match status" value="1"/>
</dbReference>